<dbReference type="HAMAP" id="MF_01463_A">
    <property type="entry name" value="SecD_A"/>
    <property type="match status" value="1"/>
</dbReference>
<name>A0A090JWU9_METFO</name>
<dbReference type="GO" id="GO:0005886">
    <property type="term" value="C:plasma membrane"/>
    <property type="evidence" value="ECO:0007669"/>
    <property type="project" value="UniProtKB-SubCell"/>
</dbReference>
<evidence type="ECO:0000256" key="4">
    <source>
        <dbReference type="ARBA" id="ARBA00022692"/>
    </source>
</evidence>
<dbReference type="Pfam" id="PF22599">
    <property type="entry name" value="SecDF_P1_head"/>
    <property type="match status" value="1"/>
</dbReference>
<evidence type="ECO:0000256" key="6">
    <source>
        <dbReference type="ARBA" id="ARBA00022989"/>
    </source>
</evidence>
<dbReference type="Pfam" id="PF07549">
    <property type="entry name" value="Sec_GG"/>
    <property type="match status" value="1"/>
</dbReference>
<keyword evidence="8 9" id="KW-0472">Membrane</keyword>
<accession>A0A090JWU9</accession>
<dbReference type="RefSeq" id="WP_048073124.1">
    <property type="nucleotide sequence ID" value="NZ_JARVXG010000013.1"/>
</dbReference>
<reference evidence="12" key="1">
    <citation type="submission" date="2014-08" db="EMBL/GenBank/DDBJ databases">
        <authorList>
            <person name="Wibberg D."/>
        </authorList>
    </citation>
    <scope>NUCLEOTIDE SEQUENCE</scope>
</reference>
<feature type="transmembrane region" description="Helical" evidence="9">
    <location>
        <begin position="12"/>
        <end position="31"/>
    </location>
</feature>
<comment type="function">
    <text evidence="9">Involved in protein export.</text>
</comment>
<keyword evidence="3 9" id="KW-1003">Cell membrane</keyword>
<dbReference type="Pfam" id="PF02355">
    <property type="entry name" value="SecD_SecF_C"/>
    <property type="match status" value="1"/>
</dbReference>
<dbReference type="KEGG" id="mfi:DSM1535_1680"/>
<dbReference type="Gene3D" id="3.30.70.3220">
    <property type="match status" value="1"/>
</dbReference>
<comment type="similarity">
    <text evidence="9">Belongs to the SecD/SecF family. SecD subfamily.</text>
</comment>
<dbReference type="PATRIC" id="fig|2162.9.peg.1720"/>
<gene>
    <name evidence="9 12" type="primary">secD</name>
    <name evidence="12" type="ORF">DSM1535_1680</name>
</gene>
<evidence type="ECO:0000256" key="7">
    <source>
        <dbReference type="ARBA" id="ARBA00023010"/>
    </source>
</evidence>
<dbReference type="InterPro" id="IPR048634">
    <property type="entry name" value="SecD_SecF_C"/>
</dbReference>
<evidence type="ECO:0000259" key="10">
    <source>
        <dbReference type="Pfam" id="PF02355"/>
    </source>
</evidence>
<dbReference type="GO" id="GO:0006605">
    <property type="term" value="P:protein targeting"/>
    <property type="evidence" value="ECO:0007669"/>
    <property type="project" value="UniProtKB-UniRule"/>
</dbReference>
<feature type="transmembrane region" description="Helical" evidence="9">
    <location>
        <begin position="236"/>
        <end position="257"/>
    </location>
</feature>
<feature type="domain" description="SecDF P1 head subdomain" evidence="11">
    <location>
        <begin position="109"/>
        <end position="218"/>
    </location>
</feature>
<evidence type="ECO:0000256" key="2">
    <source>
        <dbReference type="ARBA" id="ARBA00022448"/>
    </source>
</evidence>
<evidence type="ECO:0000313" key="12">
    <source>
        <dbReference type="EMBL" id="CEA14006.1"/>
    </source>
</evidence>
<feature type="transmembrane region" description="Helical" evidence="9">
    <location>
        <begin position="337"/>
        <end position="359"/>
    </location>
</feature>
<dbReference type="NCBIfam" id="NF006218">
    <property type="entry name" value="PRK08343.1-4"/>
    <property type="match status" value="1"/>
</dbReference>
<dbReference type="AlphaFoldDB" id="A0A090JWU9"/>
<evidence type="ECO:0000256" key="1">
    <source>
        <dbReference type="ARBA" id="ARBA00004651"/>
    </source>
</evidence>
<sequence length="401" mass="42477">MNIKEFLKDKQVLLLVVLLIASIGAISYLGIQQGLDLKGGSTIQLQLEQPVDTATMNTVTAVLDKRLNIFGVKDVKVYPSGNQNVIVEIAGVQPDDVTKIVGSNGKFEAKINNQTALVGSDITQVKSYQVTGTKWEVPFTVSLEGANRFAKVAQGQAGVPVEMYLDDQLITSPELSAELANGQASTDVMISGSEATKEEAQSQAKSIQTLLQSGALPVKVKIVGISSVSADLGDQFINGALIAGILALLVIAAIIIVRYRSPLLVIPIMLTSIAELILVLGAAAVVHWNIDLAAIAGILAAIGTGVDDQIIITDEVLKGFQEKKRISGVRRQIKKAFFIIFASAGTLVAAMLPLAYIGFSRGATGIGILSGFAFTTILGVLIGIFITRPVYAKFVEMVLDK</sequence>
<evidence type="ECO:0000256" key="9">
    <source>
        <dbReference type="HAMAP-Rule" id="MF_01463"/>
    </source>
</evidence>
<proteinExistence type="inferred from homology"/>
<dbReference type="InterPro" id="IPR022646">
    <property type="entry name" value="SecD/SecF_CS"/>
</dbReference>
<dbReference type="InterPro" id="IPR022813">
    <property type="entry name" value="SecD/SecF_arch_bac"/>
</dbReference>
<dbReference type="PANTHER" id="PTHR30081">
    <property type="entry name" value="PROTEIN-EXPORT MEMBRANE PROTEIN SEC"/>
    <property type="match status" value="1"/>
</dbReference>
<comment type="subunit">
    <text evidence="9">Part of the protein translocation apparatus. Forms a complex with SecF.</text>
</comment>
<evidence type="ECO:0000256" key="5">
    <source>
        <dbReference type="ARBA" id="ARBA00022927"/>
    </source>
</evidence>
<dbReference type="PANTHER" id="PTHR30081:SF1">
    <property type="entry name" value="PROTEIN TRANSLOCASE SUBUNIT SECD"/>
    <property type="match status" value="1"/>
</dbReference>
<keyword evidence="5 9" id="KW-0653">Protein transport</keyword>
<keyword evidence="2 9" id="KW-0813">Transport</keyword>
<dbReference type="InterPro" id="IPR024912">
    <property type="entry name" value="SecD_arc"/>
</dbReference>
<feature type="domain" description="Protein export membrane protein SecD/SecF C-terminal" evidence="10">
    <location>
        <begin position="219"/>
        <end position="386"/>
    </location>
</feature>
<protein>
    <recommendedName>
        <fullName evidence="9">Protein-export membrane protein SecD</fullName>
    </recommendedName>
</protein>
<dbReference type="SUPFAM" id="SSF82866">
    <property type="entry name" value="Multidrug efflux transporter AcrB transmembrane domain"/>
    <property type="match status" value="1"/>
</dbReference>
<dbReference type="GO" id="GO:0065002">
    <property type="term" value="P:intracellular protein transmembrane transport"/>
    <property type="evidence" value="ECO:0007669"/>
    <property type="project" value="UniProtKB-UniRule"/>
</dbReference>
<keyword evidence="4 9" id="KW-0812">Transmembrane</keyword>
<dbReference type="Gene3D" id="1.20.1640.10">
    <property type="entry name" value="Multidrug efflux transporter AcrB transmembrane domain"/>
    <property type="match status" value="1"/>
</dbReference>
<dbReference type="EMBL" id="LN515531">
    <property type="protein sequence ID" value="CEA14006.1"/>
    <property type="molecule type" value="Genomic_DNA"/>
</dbReference>
<comment type="caution">
    <text evidence="9">Lacks conserved residue(s) required for the propagation of feature annotation.</text>
</comment>
<evidence type="ECO:0000256" key="8">
    <source>
        <dbReference type="ARBA" id="ARBA00023136"/>
    </source>
</evidence>
<organism evidence="12">
    <name type="scientific">Methanobacterium formicicum</name>
    <dbReference type="NCBI Taxonomy" id="2162"/>
    <lineage>
        <taxon>Archaea</taxon>
        <taxon>Methanobacteriati</taxon>
        <taxon>Methanobacteriota</taxon>
        <taxon>Methanomada group</taxon>
        <taxon>Methanobacteria</taxon>
        <taxon>Methanobacteriales</taxon>
        <taxon>Methanobacteriaceae</taxon>
        <taxon>Methanobacterium</taxon>
    </lineage>
</organism>
<feature type="transmembrane region" description="Helical" evidence="9">
    <location>
        <begin position="264"/>
        <end position="286"/>
    </location>
</feature>
<keyword evidence="7 9" id="KW-0811">Translocation</keyword>
<comment type="subcellular location">
    <subcellularLocation>
        <location evidence="1 9">Cell membrane</location>
        <topology evidence="1 9">Multi-pass membrane protein</topology>
    </subcellularLocation>
</comment>
<feature type="transmembrane region" description="Helical" evidence="9">
    <location>
        <begin position="365"/>
        <end position="387"/>
    </location>
</feature>
<evidence type="ECO:0000259" key="11">
    <source>
        <dbReference type="Pfam" id="PF22599"/>
    </source>
</evidence>
<keyword evidence="6 9" id="KW-1133">Transmembrane helix</keyword>
<evidence type="ECO:0000256" key="3">
    <source>
        <dbReference type="ARBA" id="ARBA00022475"/>
    </source>
</evidence>
<dbReference type="InterPro" id="IPR054384">
    <property type="entry name" value="SecDF_P1_head"/>
</dbReference>